<dbReference type="GO" id="GO:0070328">
    <property type="term" value="P:triglyceride homeostasis"/>
    <property type="evidence" value="ECO:0007669"/>
    <property type="project" value="Ensembl"/>
</dbReference>
<evidence type="ECO:0000256" key="4">
    <source>
        <dbReference type="ARBA" id="ARBA00013939"/>
    </source>
</evidence>
<evidence type="ECO:0000256" key="9">
    <source>
        <dbReference type="ARBA" id="ARBA00031172"/>
    </source>
</evidence>
<accession>A0A8C6R6M3</accession>
<dbReference type="PROSITE" id="PS51257">
    <property type="entry name" value="PROKAR_LIPOPROTEIN"/>
    <property type="match status" value="1"/>
</dbReference>
<evidence type="ECO:0000256" key="2">
    <source>
        <dbReference type="ARBA" id="ARBA00004613"/>
    </source>
</evidence>
<reference evidence="11" key="2">
    <citation type="submission" date="2025-09" db="UniProtKB">
        <authorList>
            <consortium name="Ensembl"/>
        </authorList>
    </citation>
    <scope>IDENTIFICATION</scope>
</reference>
<organism evidence="11 12">
    <name type="scientific">Nannospalax galili</name>
    <name type="common">Northern Israeli blind subterranean mole rat</name>
    <name type="synonym">Spalax galili</name>
    <dbReference type="NCBI Taxonomy" id="1026970"/>
    <lineage>
        <taxon>Eukaryota</taxon>
        <taxon>Metazoa</taxon>
        <taxon>Chordata</taxon>
        <taxon>Craniata</taxon>
        <taxon>Vertebrata</taxon>
        <taxon>Euteleostomi</taxon>
        <taxon>Mammalia</taxon>
        <taxon>Eutheria</taxon>
        <taxon>Euarchontoglires</taxon>
        <taxon>Glires</taxon>
        <taxon>Rodentia</taxon>
        <taxon>Myomorpha</taxon>
        <taxon>Muroidea</taxon>
        <taxon>Spalacidae</taxon>
        <taxon>Spalacinae</taxon>
        <taxon>Nannospalax</taxon>
    </lineage>
</organism>
<name>A0A8C6R6M3_NANGA</name>
<dbReference type="Ensembl" id="ENSNGAT00000019832.1">
    <property type="protein sequence ID" value="ENSNGAP00000014243.1"/>
    <property type="gene ID" value="ENSNGAG00000015603.1"/>
</dbReference>
<evidence type="ECO:0000256" key="6">
    <source>
        <dbReference type="ARBA" id="ARBA00022525"/>
    </source>
</evidence>
<reference evidence="11" key="1">
    <citation type="submission" date="2025-08" db="UniProtKB">
        <authorList>
            <consortium name="Ensembl"/>
        </authorList>
    </citation>
    <scope>IDENTIFICATION</scope>
</reference>
<gene>
    <name evidence="11" type="primary">Apoc4</name>
</gene>
<evidence type="ECO:0000256" key="10">
    <source>
        <dbReference type="SAM" id="SignalP"/>
    </source>
</evidence>
<proteinExistence type="inferred from homology"/>
<comment type="function">
    <text evidence="1">May participate in lipoprotein metabolism.</text>
</comment>
<dbReference type="InterPro" id="IPR028120">
    <property type="entry name" value="APOC4"/>
</dbReference>
<keyword evidence="7 10" id="KW-0732">Signal</keyword>
<keyword evidence="5" id="KW-0813">Transport</keyword>
<feature type="signal peptide" evidence="10">
    <location>
        <begin position="1"/>
        <end position="30"/>
    </location>
</feature>
<dbReference type="Proteomes" id="UP000694381">
    <property type="component" value="Unassembled WGS sequence"/>
</dbReference>
<dbReference type="PANTHER" id="PTHR32288:SF0">
    <property type="entry name" value="APOLIPOPROTEIN C-IV"/>
    <property type="match status" value="1"/>
</dbReference>
<keyword evidence="12" id="KW-1185">Reference proteome</keyword>
<comment type="similarity">
    <text evidence="3">Belongs to the apolipoprotein C4 family.</text>
</comment>
<evidence type="ECO:0000256" key="7">
    <source>
        <dbReference type="ARBA" id="ARBA00022729"/>
    </source>
</evidence>
<sequence length="123" mass="13861">MSLLRCRLQALPSLCLCILGLACIVVCVTTESVSPAPGPESSRWNLVKARVKEMAEPLVTGIRDRWQRFWGPGAFQGFVQTYYEDHLKDLGPRTQAWVQSSRDSLLNKTHSLCPWLLCRDTQG</sequence>
<dbReference type="OMA" id="KWQWFWG"/>
<dbReference type="GO" id="GO:0019915">
    <property type="term" value="P:lipid storage"/>
    <property type="evidence" value="ECO:0007669"/>
    <property type="project" value="Ensembl"/>
</dbReference>
<evidence type="ECO:0000313" key="12">
    <source>
        <dbReference type="Proteomes" id="UP000694381"/>
    </source>
</evidence>
<feature type="chain" id="PRO_5034523156" description="Apolipoprotein C-IV" evidence="10">
    <location>
        <begin position="31"/>
        <end position="123"/>
    </location>
</feature>
<keyword evidence="8" id="KW-0445">Lipid transport</keyword>
<dbReference type="GO" id="GO:0034361">
    <property type="term" value="C:very-low-density lipoprotein particle"/>
    <property type="evidence" value="ECO:0007669"/>
    <property type="project" value="Ensembl"/>
</dbReference>
<evidence type="ECO:0000256" key="1">
    <source>
        <dbReference type="ARBA" id="ARBA00003688"/>
    </source>
</evidence>
<dbReference type="GO" id="GO:0034364">
    <property type="term" value="C:high-density lipoprotein particle"/>
    <property type="evidence" value="ECO:0007669"/>
    <property type="project" value="Ensembl"/>
</dbReference>
<dbReference type="GO" id="GO:0010890">
    <property type="term" value="P:positive regulation of triglyceride storage"/>
    <property type="evidence" value="ECO:0007669"/>
    <property type="project" value="TreeGrafter"/>
</dbReference>
<dbReference type="GeneTree" id="ENSGT00390000015914"/>
<keyword evidence="6" id="KW-0964">Secreted</keyword>
<dbReference type="Pfam" id="PF15119">
    <property type="entry name" value="APOC4"/>
    <property type="match status" value="1"/>
</dbReference>
<dbReference type="GO" id="GO:0006869">
    <property type="term" value="P:lipid transport"/>
    <property type="evidence" value="ECO:0007669"/>
    <property type="project" value="UniProtKB-KW"/>
</dbReference>
<evidence type="ECO:0000256" key="5">
    <source>
        <dbReference type="ARBA" id="ARBA00022448"/>
    </source>
</evidence>
<dbReference type="PANTHER" id="PTHR32288">
    <property type="entry name" value="APOLIPOPROTEIN C-IV"/>
    <property type="match status" value="1"/>
</dbReference>
<evidence type="ECO:0000256" key="8">
    <source>
        <dbReference type="ARBA" id="ARBA00023055"/>
    </source>
</evidence>
<comment type="subcellular location">
    <subcellularLocation>
        <location evidence="2">Secreted</location>
    </subcellularLocation>
</comment>
<protein>
    <recommendedName>
        <fullName evidence="4">Apolipoprotein C-IV</fullName>
    </recommendedName>
    <alternativeName>
        <fullName evidence="9">Apolipoprotein C4</fullName>
    </alternativeName>
</protein>
<evidence type="ECO:0000313" key="11">
    <source>
        <dbReference type="Ensembl" id="ENSNGAP00000014243.1"/>
    </source>
</evidence>
<dbReference type="AlphaFoldDB" id="A0A8C6R6M3"/>
<evidence type="ECO:0000256" key="3">
    <source>
        <dbReference type="ARBA" id="ARBA00007402"/>
    </source>
</evidence>